<proteinExistence type="predicted"/>
<protein>
    <submittedName>
        <fullName evidence="3">Uncharacterized protein</fullName>
    </submittedName>
</protein>
<organism evidence="3 4">
    <name type="scientific">Maioricimonas rarisocia</name>
    <dbReference type="NCBI Taxonomy" id="2528026"/>
    <lineage>
        <taxon>Bacteria</taxon>
        <taxon>Pseudomonadati</taxon>
        <taxon>Planctomycetota</taxon>
        <taxon>Planctomycetia</taxon>
        <taxon>Planctomycetales</taxon>
        <taxon>Planctomycetaceae</taxon>
        <taxon>Maioricimonas</taxon>
    </lineage>
</organism>
<dbReference type="RefSeq" id="WP_145368112.1">
    <property type="nucleotide sequence ID" value="NZ_CP036275.1"/>
</dbReference>
<feature type="region of interest" description="Disordered" evidence="1">
    <location>
        <begin position="34"/>
        <end position="54"/>
    </location>
</feature>
<evidence type="ECO:0000256" key="1">
    <source>
        <dbReference type="SAM" id="MobiDB-lite"/>
    </source>
</evidence>
<keyword evidence="2" id="KW-0472">Membrane</keyword>
<evidence type="ECO:0000313" key="3">
    <source>
        <dbReference type="EMBL" id="QDU37336.1"/>
    </source>
</evidence>
<keyword evidence="2" id="KW-0812">Transmembrane</keyword>
<accession>A0A517Z4D4</accession>
<dbReference type="Proteomes" id="UP000320496">
    <property type="component" value="Chromosome"/>
</dbReference>
<name>A0A517Z4D4_9PLAN</name>
<reference evidence="3 4" key="1">
    <citation type="submission" date="2019-02" db="EMBL/GenBank/DDBJ databases">
        <title>Deep-cultivation of Planctomycetes and their phenomic and genomic characterization uncovers novel biology.</title>
        <authorList>
            <person name="Wiegand S."/>
            <person name="Jogler M."/>
            <person name="Boedeker C."/>
            <person name="Pinto D."/>
            <person name="Vollmers J."/>
            <person name="Rivas-Marin E."/>
            <person name="Kohn T."/>
            <person name="Peeters S.H."/>
            <person name="Heuer A."/>
            <person name="Rast P."/>
            <person name="Oberbeckmann S."/>
            <person name="Bunk B."/>
            <person name="Jeske O."/>
            <person name="Meyerdierks A."/>
            <person name="Storesund J.E."/>
            <person name="Kallscheuer N."/>
            <person name="Luecker S."/>
            <person name="Lage O.M."/>
            <person name="Pohl T."/>
            <person name="Merkel B.J."/>
            <person name="Hornburger P."/>
            <person name="Mueller R.-W."/>
            <person name="Bruemmer F."/>
            <person name="Labrenz M."/>
            <person name="Spormann A.M."/>
            <person name="Op den Camp H."/>
            <person name="Overmann J."/>
            <person name="Amann R."/>
            <person name="Jetten M.S.M."/>
            <person name="Mascher T."/>
            <person name="Medema M.H."/>
            <person name="Devos D.P."/>
            <person name="Kaster A.-K."/>
            <person name="Ovreas L."/>
            <person name="Rohde M."/>
            <person name="Galperin M.Y."/>
            <person name="Jogler C."/>
        </authorList>
    </citation>
    <scope>NUCLEOTIDE SEQUENCE [LARGE SCALE GENOMIC DNA]</scope>
    <source>
        <strain evidence="3 4">Mal4</strain>
    </source>
</reference>
<feature type="transmembrane region" description="Helical" evidence="2">
    <location>
        <begin position="6"/>
        <end position="25"/>
    </location>
</feature>
<dbReference type="AlphaFoldDB" id="A0A517Z4D4"/>
<dbReference type="KEGG" id="mri:Mal4_16460"/>
<keyword evidence="2" id="KW-1133">Transmembrane helix</keyword>
<keyword evidence="4" id="KW-1185">Reference proteome</keyword>
<evidence type="ECO:0000313" key="4">
    <source>
        <dbReference type="Proteomes" id="UP000320496"/>
    </source>
</evidence>
<evidence type="ECO:0000256" key="2">
    <source>
        <dbReference type="SAM" id="Phobius"/>
    </source>
</evidence>
<dbReference type="EMBL" id="CP036275">
    <property type="protein sequence ID" value="QDU37336.1"/>
    <property type="molecule type" value="Genomic_DNA"/>
</dbReference>
<sequence length="65" mass="7243">MTTAIAFLAATVVILVMVRFVLFRMTSNRRYIGNRSATSGKASRDSGWEPSFTPLETDEAHVSMF</sequence>
<gene>
    <name evidence="3" type="ORF">Mal4_16460</name>
</gene>